<evidence type="ECO:0000256" key="1">
    <source>
        <dbReference type="SAM" id="MobiDB-lite"/>
    </source>
</evidence>
<gene>
    <name evidence="2" type="ORF">PDE001_LOCUS11709</name>
</gene>
<protein>
    <recommendedName>
        <fullName evidence="4">DNA polymerase beta-like N-terminal domain-containing protein</fullName>
    </recommendedName>
</protein>
<evidence type="ECO:0008006" key="4">
    <source>
        <dbReference type="Google" id="ProtNLM"/>
    </source>
</evidence>
<feature type="region of interest" description="Disordered" evidence="1">
    <location>
        <begin position="237"/>
        <end position="273"/>
    </location>
</feature>
<dbReference type="InterPro" id="IPR027421">
    <property type="entry name" value="DNA_pol_lamdba_lyase_dom_sf"/>
</dbReference>
<reference evidence="2" key="1">
    <citation type="submission" date="2022-12" db="EMBL/GenBank/DDBJ databases">
        <authorList>
            <person name="Webb A."/>
        </authorList>
    </citation>
    <scope>NUCLEOTIDE SEQUENCE</scope>
    <source>
        <strain evidence="2">Pd1</strain>
    </source>
</reference>
<feature type="region of interest" description="Disordered" evidence="1">
    <location>
        <begin position="85"/>
        <end position="114"/>
    </location>
</feature>
<sequence>MLGMSDDKQRISFSREVCMQSELLQPETVNDVSTGIKEAASACAGDEEAGKRGAKREHPAIAGTADVYTELHTVVQYTDEDIENKASKEDEIVDERTATDDLEKKDEDEGPPRKLSRLAKDVCKKPAAVPSNQVVVDAFLDFGDQELHRGQTGQGVTHLRAALSIRDHPCAITSGIDARDVPLVGAKMATQVEQILNSNRLEDKAVCSKVSKLAVTKHQQVNNELAKHDHHDTAENVEDHGTHEQGSDNHERPDTSSSQEARSKPAQVDGNQNINDALPAHVEAKSTNSADEGTAFDHAVHHLYDAAELVASGGVGKAIGCIGEMVSTFVNDKVGLKLVEKYYR</sequence>
<dbReference type="SUPFAM" id="SSF47802">
    <property type="entry name" value="DNA polymerase beta, N-terminal domain-like"/>
    <property type="match status" value="1"/>
</dbReference>
<evidence type="ECO:0000313" key="2">
    <source>
        <dbReference type="EMBL" id="CAI5746745.1"/>
    </source>
</evidence>
<dbReference type="Proteomes" id="UP001162029">
    <property type="component" value="Unassembled WGS sequence"/>
</dbReference>
<dbReference type="AlphaFoldDB" id="A0AAV0VF04"/>
<proteinExistence type="predicted"/>
<comment type="caution">
    <text evidence="2">The sequence shown here is derived from an EMBL/GenBank/DDBJ whole genome shotgun (WGS) entry which is preliminary data.</text>
</comment>
<keyword evidence="3" id="KW-1185">Reference proteome</keyword>
<evidence type="ECO:0000313" key="3">
    <source>
        <dbReference type="Proteomes" id="UP001162029"/>
    </source>
</evidence>
<accession>A0AAV0VF04</accession>
<feature type="compositionally biased region" description="Basic and acidic residues" evidence="1">
    <location>
        <begin position="237"/>
        <end position="254"/>
    </location>
</feature>
<dbReference type="EMBL" id="CANTFM010002614">
    <property type="protein sequence ID" value="CAI5746745.1"/>
    <property type="molecule type" value="Genomic_DNA"/>
</dbReference>
<name>A0AAV0VF04_9STRA</name>
<organism evidence="2 3">
    <name type="scientific">Peronospora destructor</name>
    <dbReference type="NCBI Taxonomy" id="86335"/>
    <lineage>
        <taxon>Eukaryota</taxon>
        <taxon>Sar</taxon>
        <taxon>Stramenopiles</taxon>
        <taxon>Oomycota</taxon>
        <taxon>Peronosporomycetes</taxon>
        <taxon>Peronosporales</taxon>
        <taxon>Peronosporaceae</taxon>
        <taxon>Peronospora</taxon>
    </lineage>
</organism>
<dbReference type="Gene3D" id="1.10.150.110">
    <property type="entry name" value="DNA polymerase beta, N-terminal domain-like"/>
    <property type="match status" value="1"/>
</dbReference>